<keyword evidence="3 5" id="KW-0964">Secreted</keyword>
<feature type="signal peptide" evidence="5">
    <location>
        <begin position="1"/>
        <end position="23"/>
    </location>
</feature>
<dbReference type="Proteomes" id="UP001165083">
    <property type="component" value="Unassembled WGS sequence"/>
</dbReference>
<keyword evidence="7" id="KW-1185">Reference proteome</keyword>
<comment type="subcellular location">
    <subcellularLocation>
        <location evidence="1 5">Secreted</location>
    </subcellularLocation>
</comment>
<comment type="domain">
    <text evidence="5">The RxLR-dEER motif acts to carry the protein into the host cell cytoplasm through binding to cell surface phosphatidylinositol-3-phosphate.</text>
</comment>
<reference evidence="6" key="1">
    <citation type="submission" date="2023-04" db="EMBL/GenBank/DDBJ databases">
        <title>Phytophthora lilii NBRC 32176.</title>
        <authorList>
            <person name="Ichikawa N."/>
            <person name="Sato H."/>
            <person name="Tonouchi N."/>
        </authorList>
    </citation>
    <scope>NUCLEOTIDE SEQUENCE</scope>
    <source>
        <strain evidence="6">NBRC 32176</strain>
    </source>
</reference>
<evidence type="ECO:0000256" key="5">
    <source>
        <dbReference type="RuleBase" id="RU367124"/>
    </source>
</evidence>
<feature type="chain" id="PRO_5044990289" description="RxLR effector protein" evidence="5">
    <location>
        <begin position="24"/>
        <end position="137"/>
    </location>
</feature>
<sequence length="137" mass="15364">MRLSYTFLVAIVALVVGTDSALAADSSKIVAEANIRLDDHRFLKAHKVSDADDDEARGFADVVDDVMAKLKADKLDDMLESGLAGLFKSVINKDENYTPDKMVARLDELSNLSIEEKNFLLLKYVKYWYTIHPPKLN</sequence>
<evidence type="ECO:0000256" key="4">
    <source>
        <dbReference type="ARBA" id="ARBA00022729"/>
    </source>
</evidence>
<dbReference type="Pfam" id="PF16810">
    <property type="entry name" value="RXLR"/>
    <property type="match status" value="1"/>
</dbReference>
<gene>
    <name evidence="6" type="ORF">Plil01_001390900</name>
</gene>
<comment type="similarity">
    <text evidence="2 5">Belongs to the RxLR effector family.</text>
</comment>
<evidence type="ECO:0000313" key="7">
    <source>
        <dbReference type="Proteomes" id="UP001165083"/>
    </source>
</evidence>
<accession>A0A9W6X6K6</accession>
<evidence type="ECO:0000256" key="1">
    <source>
        <dbReference type="ARBA" id="ARBA00004613"/>
    </source>
</evidence>
<dbReference type="AlphaFoldDB" id="A0A9W6X6K6"/>
<organism evidence="6 7">
    <name type="scientific">Phytophthora lilii</name>
    <dbReference type="NCBI Taxonomy" id="2077276"/>
    <lineage>
        <taxon>Eukaryota</taxon>
        <taxon>Sar</taxon>
        <taxon>Stramenopiles</taxon>
        <taxon>Oomycota</taxon>
        <taxon>Peronosporomycetes</taxon>
        <taxon>Peronosporales</taxon>
        <taxon>Peronosporaceae</taxon>
        <taxon>Phytophthora</taxon>
    </lineage>
</organism>
<dbReference type="InterPro" id="IPR031825">
    <property type="entry name" value="RXLR"/>
</dbReference>
<evidence type="ECO:0000256" key="3">
    <source>
        <dbReference type="ARBA" id="ARBA00022525"/>
    </source>
</evidence>
<comment type="caution">
    <text evidence="6">The sequence shown here is derived from an EMBL/GenBank/DDBJ whole genome shotgun (WGS) entry which is preliminary data.</text>
</comment>
<proteinExistence type="inferred from homology"/>
<name>A0A9W6X6K6_9STRA</name>
<evidence type="ECO:0000313" key="6">
    <source>
        <dbReference type="EMBL" id="GMF32538.1"/>
    </source>
</evidence>
<dbReference type="EMBL" id="BSXW01000994">
    <property type="protein sequence ID" value="GMF32538.1"/>
    <property type="molecule type" value="Genomic_DNA"/>
</dbReference>
<protein>
    <recommendedName>
        <fullName evidence="5">RxLR effector protein</fullName>
    </recommendedName>
</protein>
<keyword evidence="4 5" id="KW-0732">Signal</keyword>
<evidence type="ECO:0000256" key="2">
    <source>
        <dbReference type="ARBA" id="ARBA00010400"/>
    </source>
</evidence>
<comment type="function">
    <text evidence="5">Effector that suppresses plant defense responses during pathogen infection.</text>
</comment>